<protein>
    <submittedName>
        <fullName evidence="2">DUF2279 domain-containing protein</fullName>
    </submittedName>
</protein>
<dbReference type="AlphaFoldDB" id="A0A4Q1CDU2"/>
<dbReference type="EMBL" id="SDHW01000008">
    <property type="protein sequence ID" value="RXK57708.1"/>
    <property type="molecule type" value="Genomic_DNA"/>
</dbReference>
<keyword evidence="1" id="KW-0812">Transmembrane</keyword>
<name>A0A4Q1CDU2_9BACT</name>
<proteinExistence type="predicted"/>
<dbReference type="Proteomes" id="UP000290204">
    <property type="component" value="Unassembled WGS sequence"/>
</dbReference>
<keyword evidence="1" id="KW-0472">Membrane</keyword>
<gene>
    <name evidence="2" type="ORF">ESA94_19475</name>
</gene>
<evidence type="ECO:0000256" key="1">
    <source>
        <dbReference type="SAM" id="Phobius"/>
    </source>
</evidence>
<feature type="transmembrane region" description="Helical" evidence="1">
    <location>
        <begin position="58"/>
        <end position="77"/>
    </location>
</feature>
<dbReference type="OrthoDB" id="9803535at2"/>
<comment type="caution">
    <text evidence="2">The sequence shown here is derived from an EMBL/GenBank/DDBJ whole genome shotgun (WGS) entry which is preliminary data.</text>
</comment>
<evidence type="ECO:0000313" key="2">
    <source>
        <dbReference type="EMBL" id="RXK57708.1"/>
    </source>
</evidence>
<sequence length="322" mass="36862">MMCICRSLRILQVFTRRLYMKKLILLFLLAALSFQQLPAQQYFLPPSEQFRPDRFRKVVFTESAIFVLTSIGLYFLWYKKYPASKFHFLNDNREWLQMDKMGHATTAYNISTMQHDLLRWSGVKPNQAILGSALTSLAFLSIVEVMDGFSRDWGFSGGDMVANLSGIGLFAAQQKGWGQQRMGLKFSASFSPYAIYNPKQLGTKWAERLMKDYNGQTYWLSVNLRSFMKTESNFPVWLNAAAGIGADGMIGARQNPFEINGKAIPSFKRSRQFYLAADADLHRIRSAQALNAPLFSLQYFKIPAPAIEYNTNRKLTLKPIQF</sequence>
<dbReference type="InterPro" id="IPR018736">
    <property type="entry name" value="DUF2279_periplasmic_lipo"/>
</dbReference>
<keyword evidence="3" id="KW-1185">Reference proteome</keyword>
<evidence type="ECO:0000313" key="3">
    <source>
        <dbReference type="Proteomes" id="UP000290204"/>
    </source>
</evidence>
<organism evidence="2 3">
    <name type="scientific">Lacibacter luteus</name>
    <dbReference type="NCBI Taxonomy" id="2508719"/>
    <lineage>
        <taxon>Bacteria</taxon>
        <taxon>Pseudomonadati</taxon>
        <taxon>Bacteroidota</taxon>
        <taxon>Chitinophagia</taxon>
        <taxon>Chitinophagales</taxon>
        <taxon>Chitinophagaceae</taxon>
        <taxon>Lacibacter</taxon>
    </lineage>
</organism>
<keyword evidence="1" id="KW-1133">Transmembrane helix</keyword>
<reference evidence="2 3" key="1">
    <citation type="submission" date="2019-01" db="EMBL/GenBank/DDBJ databases">
        <title>Lacibacter sp. strain TTM-7.</title>
        <authorList>
            <person name="Chen W.-M."/>
        </authorList>
    </citation>
    <scope>NUCLEOTIDE SEQUENCE [LARGE SCALE GENOMIC DNA]</scope>
    <source>
        <strain evidence="2 3">TTM-7</strain>
    </source>
</reference>
<accession>A0A4Q1CDU2</accession>
<dbReference type="Pfam" id="PF10043">
    <property type="entry name" value="DUF2279"/>
    <property type="match status" value="1"/>
</dbReference>